<name>A0A015LY15_RHIIW</name>
<dbReference type="HOGENOM" id="CLU_1129588_0_0_1"/>
<keyword evidence="3" id="KW-1185">Reference proteome</keyword>
<gene>
    <name evidence="2" type="ORF">RirG_187890</name>
</gene>
<dbReference type="OrthoDB" id="2305077at2759"/>
<proteinExistence type="predicted"/>
<dbReference type="EMBL" id="JEMT01026356">
    <property type="protein sequence ID" value="EXX59558.1"/>
    <property type="molecule type" value="Genomic_DNA"/>
</dbReference>
<evidence type="ECO:0000313" key="2">
    <source>
        <dbReference type="EMBL" id="EXX59558.1"/>
    </source>
</evidence>
<organism evidence="2 3">
    <name type="scientific">Rhizophagus irregularis (strain DAOM 197198w)</name>
    <name type="common">Glomus intraradices</name>
    <dbReference type="NCBI Taxonomy" id="1432141"/>
    <lineage>
        <taxon>Eukaryota</taxon>
        <taxon>Fungi</taxon>
        <taxon>Fungi incertae sedis</taxon>
        <taxon>Mucoromycota</taxon>
        <taxon>Glomeromycotina</taxon>
        <taxon>Glomeromycetes</taxon>
        <taxon>Glomerales</taxon>
        <taxon>Glomeraceae</taxon>
        <taxon>Rhizophagus</taxon>
    </lineage>
</organism>
<dbReference type="AlphaFoldDB" id="A0A015LY15"/>
<protein>
    <submittedName>
        <fullName evidence="2">Uncharacterized protein</fullName>
    </submittedName>
</protein>
<evidence type="ECO:0000256" key="1">
    <source>
        <dbReference type="SAM" id="SignalP"/>
    </source>
</evidence>
<reference evidence="2 3" key="1">
    <citation type="submission" date="2014-02" db="EMBL/GenBank/DDBJ databases">
        <title>Single nucleus genome sequencing reveals high similarity among nuclei of an endomycorrhizal fungus.</title>
        <authorList>
            <person name="Lin K."/>
            <person name="Geurts R."/>
            <person name="Zhang Z."/>
            <person name="Limpens E."/>
            <person name="Saunders D.G."/>
            <person name="Mu D."/>
            <person name="Pang E."/>
            <person name="Cao H."/>
            <person name="Cha H."/>
            <person name="Lin T."/>
            <person name="Zhou Q."/>
            <person name="Shang Y."/>
            <person name="Li Y."/>
            <person name="Ivanov S."/>
            <person name="Sharma T."/>
            <person name="Velzen R.V."/>
            <person name="Ruijter N.D."/>
            <person name="Aanen D.K."/>
            <person name="Win J."/>
            <person name="Kamoun S."/>
            <person name="Bisseling T."/>
            <person name="Huang S."/>
        </authorList>
    </citation>
    <scope>NUCLEOTIDE SEQUENCE [LARGE SCALE GENOMIC DNA]</scope>
    <source>
        <strain evidence="3">DAOM197198w</strain>
    </source>
</reference>
<sequence>MKTYKICIIFVILFSLLIVGINTEGDTPKKECKDYFNVSTCNECQKELWDSWSNPSSCGFFIRLIMNIIEDYGNAAEHNHLVPYNVTPYYEAVKETCDEKFSCNYDEAESLWKKVEEKCPNELTTKVDWSADPSTLDRTVTGAYATVIFYYFGIPDHDFMCLKTSNGELCGIETTKPFIKWLKEKIPEGKFRPSYDHKYVYKEDGTRIEIPRELISCGECQQKMAKTYKYWPVNHPLPDYIVKNIFGSWDHFNNYFTCPNDNSKIKLKRRFSRRNIN</sequence>
<dbReference type="Proteomes" id="UP000022910">
    <property type="component" value="Unassembled WGS sequence"/>
</dbReference>
<accession>A0A015LY15</accession>
<keyword evidence="1" id="KW-0732">Signal</keyword>
<feature type="chain" id="PRO_5001475104" evidence="1">
    <location>
        <begin position="24"/>
        <end position="277"/>
    </location>
</feature>
<evidence type="ECO:0000313" key="3">
    <source>
        <dbReference type="Proteomes" id="UP000022910"/>
    </source>
</evidence>
<feature type="signal peptide" evidence="1">
    <location>
        <begin position="1"/>
        <end position="23"/>
    </location>
</feature>
<comment type="caution">
    <text evidence="2">The sequence shown here is derived from an EMBL/GenBank/DDBJ whole genome shotgun (WGS) entry which is preliminary data.</text>
</comment>